<dbReference type="InterPro" id="IPR047057">
    <property type="entry name" value="MerR_fam"/>
</dbReference>
<dbReference type="AlphaFoldDB" id="A0A0A8X3X3"/>
<keyword evidence="11" id="KW-1185">Reference proteome</keyword>
<keyword evidence="2 8" id="KW-0132">Cell division</keyword>
<keyword evidence="5 8" id="KW-0175">Coiled coil</keyword>
<dbReference type="EMBL" id="BASE01000044">
    <property type="protein sequence ID" value="GAM13914.1"/>
    <property type="molecule type" value="Genomic_DNA"/>
</dbReference>
<dbReference type="PANTHER" id="PTHR30204:SF96">
    <property type="entry name" value="CHROMOSOME-ANCHORING PROTEIN RACA"/>
    <property type="match status" value="1"/>
</dbReference>
<keyword evidence="3 8" id="KW-0159">Chromosome partition</keyword>
<dbReference type="InterPro" id="IPR023522">
    <property type="entry name" value="Chrosome_anchoring_RacA"/>
</dbReference>
<dbReference type="SUPFAM" id="SSF46955">
    <property type="entry name" value="Putative DNA-binding domain"/>
    <property type="match status" value="1"/>
</dbReference>
<dbReference type="Gene3D" id="1.10.1660.10">
    <property type="match status" value="1"/>
</dbReference>
<evidence type="ECO:0000256" key="5">
    <source>
        <dbReference type="ARBA" id="ARBA00023054"/>
    </source>
</evidence>
<evidence type="ECO:0000256" key="1">
    <source>
        <dbReference type="ARBA" id="ARBA00022490"/>
    </source>
</evidence>
<sequence length="174" mass="20159">MMNTSAVAKLLGVSPSTIQRWVKQANLQMERTELGHYQFSEESIEILKDIKEQLNKGVLLQDLKVKGRKPRKAIIPAVKPDISMDKLMKRMEDFENRLNRKADEVVSYQILQHRREIEDLQNEVARLKEVITSMEEAAAQQEQVTKEENQPSLAPVSSLRKFKKRNMISSFFGF</sequence>
<dbReference type="GO" id="GO:0007059">
    <property type="term" value="P:chromosome segregation"/>
    <property type="evidence" value="ECO:0007669"/>
    <property type="project" value="UniProtKB-UniRule"/>
</dbReference>
<dbReference type="GO" id="GO:0008356">
    <property type="term" value="P:asymmetric cell division"/>
    <property type="evidence" value="ECO:0007669"/>
    <property type="project" value="UniProtKB-UniRule"/>
</dbReference>
<gene>
    <name evidence="8" type="primary">racA</name>
    <name evidence="10" type="ORF">SAMD00020551_2061</name>
</gene>
<dbReference type="CDD" id="cd04762">
    <property type="entry name" value="HTH_MerR-trunc"/>
    <property type="match status" value="1"/>
</dbReference>
<dbReference type="GO" id="GO:0005737">
    <property type="term" value="C:cytoplasm"/>
    <property type="evidence" value="ECO:0007669"/>
    <property type="project" value="UniProtKB-SubCell"/>
</dbReference>
<keyword evidence="4 8" id="KW-0749">Sporulation</keyword>
<evidence type="ECO:0000313" key="11">
    <source>
        <dbReference type="Proteomes" id="UP000031014"/>
    </source>
</evidence>
<comment type="caution">
    <text evidence="10">The sequence shown here is derived from an EMBL/GenBank/DDBJ whole genome shotgun (WGS) entry which is preliminary data.</text>
</comment>
<dbReference type="PANTHER" id="PTHR30204">
    <property type="entry name" value="REDOX-CYCLING DRUG-SENSING TRANSCRIPTIONAL ACTIVATOR SOXR"/>
    <property type="match status" value="1"/>
</dbReference>
<organism evidence="10 11">
    <name type="scientific">Mesobacillus selenatarsenatis (strain DSM 18680 / JCM 14380 / FERM P-15431 / SF-1)</name>
    <dbReference type="NCBI Taxonomy" id="1321606"/>
    <lineage>
        <taxon>Bacteria</taxon>
        <taxon>Bacillati</taxon>
        <taxon>Bacillota</taxon>
        <taxon>Bacilli</taxon>
        <taxon>Bacillales</taxon>
        <taxon>Bacillaceae</taxon>
        <taxon>Mesobacillus</taxon>
    </lineage>
</organism>
<dbReference type="InterPro" id="IPR009061">
    <property type="entry name" value="DNA-bd_dom_put_sf"/>
</dbReference>
<feature type="DNA-binding region" description="H-T-H motif" evidence="8">
    <location>
        <begin position="4"/>
        <end position="24"/>
    </location>
</feature>
<evidence type="ECO:0000256" key="8">
    <source>
        <dbReference type="HAMAP-Rule" id="MF_01170"/>
    </source>
</evidence>
<dbReference type="Pfam" id="PF13411">
    <property type="entry name" value="MerR_1"/>
    <property type="match status" value="1"/>
</dbReference>
<dbReference type="InterPro" id="IPR000551">
    <property type="entry name" value="MerR-type_HTH_dom"/>
</dbReference>
<feature type="domain" description="HTH merR-type" evidence="9">
    <location>
        <begin position="2"/>
        <end position="64"/>
    </location>
</feature>
<reference evidence="10 11" key="1">
    <citation type="submission" date="2013-06" db="EMBL/GenBank/DDBJ databases">
        <title>Whole genome shotgun sequence of Bacillus selenatarsenatis SF-1.</title>
        <authorList>
            <person name="Kuroda M."/>
            <person name="Sei K."/>
            <person name="Yamashita M."/>
            <person name="Ike M."/>
        </authorList>
    </citation>
    <scope>NUCLEOTIDE SEQUENCE [LARGE SCALE GENOMIC DNA]</scope>
    <source>
        <strain evidence="10 11">SF-1</strain>
    </source>
</reference>
<dbReference type="GO" id="GO:0030435">
    <property type="term" value="P:sporulation resulting in formation of a cellular spore"/>
    <property type="evidence" value="ECO:0007669"/>
    <property type="project" value="UniProtKB-UniRule"/>
</dbReference>
<dbReference type="Proteomes" id="UP000031014">
    <property type="component" value="Unassembled WGS sequence"/>
</dbReference>
<evidence type="ECO:0000256" key="4">
    <source>
        <dbReference type="ARBA" id="ARBA00022969"/>
    </source>
</evidence>
<evidence type="ECO:0000256" key="2">
    <source>
        <dbReference type="ARBA" id="ARBA00022618"/>
    </source>
</evidence>
<dbReference type="GO" id="GO:0003690">
    <property type="term" value="F:double-stranded DNA binding"/>
    <property type="evidence" value="ECO:0007669"/>
    <property type="project" value="UniProtKB-UniRule"/>
</dbReference>
<dbReference type="HAMAP" id="MF_01170">
    <property type="entry name" value="RacA"/>
    <property type="match status" value="1"/>
</dbReference>
<keyword evidence="1 8" id="KW-0963">Cytoplasm</keyword>
<dbReference type="RefSeq" id="WP_232310427.1">
    <property type="nucleotide sequence ID" value="NZ_BASE01000044.1"/>
</dbReference>
<accession>A0A0A8X3X3</accession>
<evidence type="ECO:0000259" key="9">
    <source>
        <dbReference type="Pfam" id="PF13411"/>
    </source>
</evidence>
<dbReference type="GO" id="GO:0003700">
    <property type="term" value="F:DNA-binding transcription factor activity"/>
    <property type="evidence" value="ECO:0007669"/>
    <property type="project" value="InterPro"/>
</dbReference>
<dbReference type="GO" id="GO:0030261">
    <property type="term" value="P:chromosome condensation"/>
    <property type="evidence" value="ECO:0007669"/>
    <property type="project" value="UniProtKB-UniRule"/>
</dbReference>
<evidence type="ECO:0000313" key="10">
    <source>
        <dbReference type="EMBL" id="GAM13914.1"/>
    </source>
</evidence>
<name>A0A0A8X3X3_MESS1</name>
<protein>
    <recommendedName>
        <fullName evidence="8">Chromosome-anchoring protein RacA</fullName>
    </recommendedName>
</protein>
<evidence type="ECO:0000256" key="7">
    <source>
        <dbReference type="ARBA" id="ARBA00023306"/>
    </source>
</evidence>
<dbReference type="STRING" id="1321606.SAMD00020551_2061"/>
<comment type="similarity">
    <text evidence="8">Belongs to the RacA family.</text>
</comment>
<keyword evidence="7 8" id="KW-0131">Cell cycle</keyword>
<evidence type="ECO:0000256" key="3">
    <source>
        <dbReference type="ARBA" id="ARBA00022829"/>
    </source>
</evidence>
<proteinExistence type="inferred from homology"/>
<comment type="subcellular location">
    <subcellularLocation>
        <location evidence="8">Cytoplasm</location>
    </subcellularLocation>
    <text evidence="8">Localizes to cell poles and nucleoid.</text>
</comment>
<keyword evidence="6 8" id="KW-0238">DNA-binding</keyword>
<feature type="coiled-coil region" evidence="8">
    <location>
        <begin position="84"/>
        <end position="144"/>
    </location>
</feature>
<comment type="function">
    <text evidence="8">Required for the formation of axial filaments and for anchoring the origin regions at the cell poles in sporulating cells, thus ensuring proper chromosome segregation in the prespore. Binds in a dispersed manner throughout the chromosome but preferentially to sites clustered in the origin portion of the chromosome, causing condensation of the chromosome and its remodeling into an elongated, anchored structure.</text>
</comment>
<evidence type="ECO:0000256" key="6">
    <source>
        <dbReference type="ARBA" id="ARBA00023125"/>
    </source>
</evidence>